<dbReference type="Proteomes" id="UP001177003">
    <property type="component" value="Chromosome 4"/>
</dbReference>
<organism evidence="1 2">
    <name type="scientific">Lactuca saligna</name>
    <name type="common">Willowleaf lettuce</name>
    <dbReference type="NCBI Taxonomy" id="75948"/>
    <lineage>
        <taxon>Eukaryota</taxon>
        <taxon>Viridiplantae</taxon>
        <taxon>Streptophyta</taxon>
        <taxon>Embryophyta</taxon>
        <taxon>Tracheophyta</taxon>
        <taxon>Spermatophyta</taxon>
        <taxon>Magnoliopsida</taxon>
        <taxon>eudicotyledons</taxon>
        <taxon>Gunneridae</taxon>
        <taxon>Pentapetalae</taxon>
        <taxon>asterids</taxon>
        <taxon>campanulids</taxon>
        <taxon>Asterales</taxon>
        <taxon>Asteraceae</taxon>
        <taxon>Cichorioideae</taxon>
        <taxon>Cichorieae</taxon>
        <taxon>Lactucinae</taxon>
        <taxon>Lactuca</taxon>
    </lineage>
</organism>
<name>A0AA36E3Z4_LACSI</name>
<sequence length="115" mass="13033">MKVCLKTQIYDIRTLLKSKVKNFVESSSTLHKKMDVLSEASTLLIKDITFFNKDYMVSLQDKVKGDALVFAKVEEFLTEIKTMLSSQSTISLESISQMVSNIKTNIKDALDTSSW</sequence>
<dbReference type="AlphaFoldDB" id="A0AA36E3Z4"/>
<protein>
    <submittedName>
        <fullName evidence="1">Uncharacterized protein</fullName>
    </submittedName>
</protein>
<evidence type="ECO:0000313" key="1">
    <source>
        <dbReference type="EMBL" id="CAI9281368.1"/>
    </source>
</evidence>
<dbReference type="EMBL" id="OX465080">
    <property type="protein sequence ID" value="CAI9281368.1"/>
    <property type="molecule type" value="Genomic_DNA"/>
</dbReference>
<keyword evidence="2" id="KW-1185">Reference proteome</keyword>
<evidence type="ECO:0000313" key="2">
    <source>
        <dbReference type="Proteomes" id="UP001177003"/>
    </source>
</evidence>
<accession>A0AA36E3Z4</accession>
<proteinExistence type="predicted"/>
<gene>
    <name evidence="1" type="ORF">LSALG_LOCUS21066</name>
</gene>
<reference evidence="1" key="1">
    <citation type="submission" date="2023-04" db="EMBL/GenBank/DDBJ databases">
        <authorList>
            <person name="Vijverberg K."/>
            <person name="Xiong W."/>
            <person name="Schranz E."/>
        </authorList>
    </citation>
    <scope>NUCLEOTIDE SEQUENCE</scope>
</reference>